<dbReference type="InterPro" id="IPR006806">
    <property type="entry name" value="NDUFA5"/>
</dbReference>
<keyword evidence="4" id="KW-0679">Respiratory chain</keyword>
<evidence type="ECO:0000313" key="10">
    <source>
        <dbReference type="EMBL" id="PNS14648.1"/>
    </source>
</evidence>
<dbReference type="STRING" id="2082308.A0A2K1QHL9"/>
<keyword evidence="7" id="KW-0496">Mitochondrion</keyword>
<comment type="similarity">
    <text evidence="2">Belongs to the complex I NDUFA5 subunit family.</text>
</comment>
<feature type="region of interest" description="Disordered" evidence="9">
    <location>
        <begin position="224"/>
        <end position="246"/>
    </location>
</feature>
<evidence type="ECO:0000256" key="6">
    <source>
        <dbReference type="ARBA" id="ARBA00022982"/>
    </source>
</evidence>
<evidence type="ECO:0008006" key="12">
    <source>
        <dbReference type="Google" id="ProtNLM"/>
    </source>
</evidence>
<dbReference type="Pfam" id="PF04716">
    <property type="entry name" value="ETC_C1_NDUFA5"/>
    <property type="match status" value="1"/>
</dbReference>
<comment type="subcellular location">
    <subcellularLocation>
        <location evidence="1">Mitochondrion inner membrane</location>
        <topology evidence="1">Peripheral membrane protein</topology>
        <orientation evidence="1">Matrix side</orientation>
    </subcellularLocation>
</comment>
<dbReference type="GO" id="GO:0005743">
    <property type="term" value="C:mitochondrial inner membrane"/>
    <property type="evidence" value="ECO:0007669"/>
    <property type="project" value="UniProtKB-SubCell"/>
</dbReference>
<dbReference type="OrthoDB" id="286811at2759"/>
<evidence type="ECO:0000256" key="4">
    <source>
        <dbReference type="ARBA" id="ARBA00022660"/>
    </source>
</evidence>
<dbReference type="PANTHER" id="PTHR12653:SF0">
    <property type="entry name" value="NADH DEHYDROGENASE [UBIQUINONE] 1 ALPHA SUBCOMPLEX SUBUNIT 5"/>
    <property type="match status" value="1"/>
</dbReference>
<protein>
    <recommendedName>
        <fullName evidence="12">NADH-ubiquinone oxidoreductase 29.9 kDa subunit, mitochondrial</fullName>
    </recommendedName>
</protein>
<gene>
    <name evidence="10" type="ORF">CAC42_1670</name>
</gene>
<accession>A0A2K1QHL9</accession>
<evidence type="ECO:0000256" key="3">
    <source>
        <dbReference type="ARBA" id="ARBA00022448"/>
    </source>
</evidence>
<dbReference type="Proteomes" id="UP000243797">
    <property type="component" value="Unassembled WGS sequence"/>
</dbReference>
<dbReference type="AlphaFoldDB" id="A0A2K1QHL9"/>
<keyword evidence="11" id="KW-1185">Reference proteome</keyword>
<evidence type="ECO:0000256" key="7">
    <source>
        <dbReference type="ARBA" id="ARBA00023128"/>
    </source>
</evidence>
<evidence type="ECO:0000256" key="9">
    <source>
        <dbReference type="SAM" id="MobiDB-lite"/>
    </source>
</evidence>
<dbReference type="EMBL" id="NKHZ01000082">
    <property type="protein sequence ID" value="PNS14648.1"/>
    <property type="molecule type" value="Genomic_DNA"/>
</dbReference>
<evidence type="ECO:0000256" key="2">
    <source>
        <dbReference type="ARBA" id="ARBA00010261"/>
    </source>
</evidence>
<dbReference type="PANTHER" id="PTHR12653">
    <property type="entry name" value="NADH-UBIQUINONE OXIDOREDUCTASE 13 KD-B SUBUNIT"/>
    <property type="match status" value="1"/>
</dbReference>
<reference evidence="10 11" key="1">
    <citation type="submission" date="2017-06" db="EMBL/GenBank/DDBJ databases">
        <title>Draft genome sequence of a variant of Elsinoe murrayae.</title>
        <authorList>
            <person name="Cheng Q."/>
        </authorList>
    </citation>
    <scope>NUCLEOTIDE SEQUENCE [LARGE SCALE GENOMIC DNA]</scope>
    <source>
        <strain evidence="10 11">CQ-2017a</strain>
    </source>
</reference>
<keyword evidence="8" id="KW-0472">Membrane</keyword>
<sequence>MRATGLLRAVARSSQHLEAGAPTGLTGLLTHASPRSSLIFTYNHTLAKLKQLPESSVYRQSTEALTKHRLSIIEAVKPEGLSEWQGRVRNTIEAHPQAFESIASQANPSEVNFVRRYVRVRPQEAKEAQAAQEVGQAQNGQGAETLSADMSHFISDAMAEGAAWEAEVEAMEAEPPLTADQINEIEQQIGAGLIEEVIQVAEGESALVDSMIQEKVWEDLEEKPVEGQWTYHERDTHTPTTQSPPS</sequence>
<comment type="caution">
    <text evidence="10">The sequence shown here is derived from an EMBL/GenBank/DDBJ whole genome shotgun (WGS) entry which is preliminary data.</text>
</comment>
<evidence type="ECO:0000256" key="8">
    <source>
        <dbReference type="ARBA" id="ARBA00023136"/>
    </source>
</evidence>
<proteinExistence type="inferred from homology"/>
<organism evidence="10 11">
    <name type="scientific">Sphaceloma murrayae</name>
    <dbReference type="NCBI Taxonomy" id="2082308"/>
    <lineage>
        <taxon>Eukaryota</taxon>
        <taxon>Fungi</taxon>
        <taxon>Dikarya</taxon>
        <taxon>Ascomycota</taxon>
        <taxon>Pezizomycotina</taxon>
        <taxon>Dothideomycetes</taxon>
        <taxon>Dothideomycetidae</taxon>
        <taxon>Myriangiales</taxon>
        <taxon>Elsinoaceae</taxon>
        <taxon>Sphaceloma</taxon>
    </lineage>
</organism>
<feature type="compositionally biased region" description="Basic and acidic residues" evidence="9">
    <location>
        <begin position="224"/>
        <end position="237"/>
    </location>
</feature>
<evidence type="ECO:0000313" key="11">
    <source>
        <dbReference type="Proteomes" id="UP000243797"/>
    </source>
</evidence>
<dbReference type="InParanoid" id="A0A2K1QHL9"/>
<dbReference type="GO" id="GO:0022904">
    <property type="term" value="P:respiratory electron transport chain"/>
    <property type="evidence" value="ECO:0007669"/>
    <property type="project" value="InterPro"/>
</dbReference>
<keyword evidence="5" id="KW-0999">Mitochondrion inner membrane</keyword>
<keyword evidence="6" id="KW-0249">Electron transport</keyword>
<evidence type="ECO:0000256" key="1">
    <source>
        <dbReference type="ARBA" id="ARBA00004443"/>
    </source>
</evidence>
<name>A0A2K1QHL9_9PEZI</name>
<keyword evidence="3" id="KW-0813">Transport</keyword>
<evidence type="ECO:0000256" key="5">
    <source>
        <dbReference type="ARBA" id="ARBA00022792"/>
    </source>
</evidence>